<dbReference type="Proteomes" id="UP001152320">
    <property type="component" value="Chromosome 17"/>
</dbReference>
<dbReference type="Gene3D" id="3.40.30.10">
    <property type="entry name" value="Glutaredoxin"/>
    <property type="match status" value="1"/>
</dbReference>
<evidence type="ECO:0000256" key="2">
    <source>
        <dbReference type="ARBA" id="ARBA00006073"/>
    </source>
</evidence>
<dbReference type="InterPro" id="IPR007741">
    <property type="entry name" value="Ribosomal_mL43/mS25/NADH_DH"/>
</dbReference>
<keyword evidence="4" id="KW-0496">Mitochondrion</keyword>
<name>A0A9Q0YNQ9_HOLLE</name>
<evidence type="ECO:0000256" key="3">
    <source>
        <dbReference type="ARBA" id="ARBA00022980"/>
    </source>
</evidence>
<evidence type="ECO:0000313" key="9">
    <source>
        <dbReference type="Proteomes" id="UP001152320"/>
    </source>
</evidence>
<organism evidence="8 9">
    <name type="scientific">Holothuria leucospilota</name>
    <name type="common">Black long sea cucumber</name>
    <name type="synonym">Mertensiothuria leucospilota</name>
    <dbReference type="NCBI Taxonomy" id="206669"/>
    <lineage>
        <taxon>Eukaryota</taxon>
        <taxon>Metazoa</taxon>
        <taxon>Echinodermata</taxon>
        <taxon>Eleutherozoa</taxon>
        <taxon>Echinozoa</taxon>
        <taxon>Holothuroidea</taxon>
        <taxon>Aspidochirotacea</taxon>
        <taxon>Aspidochirotida</taxon>
        <taxon>Holothuriidae</taxon>
        <taxon>Holothuria</taxon>
    </lineage>
</organism>
<dbReference type="EMBL" id="JAIZAY010000017">
    <property type="protein sequence ID" value="KAJ8025807.1"/>
    <property type="molecule type" value="Genomic_DNA"/>
</dbReference>
<reference evidence="8" key="1">
    <citation type="submission" date="2021-10" db="EMBL/GenBank/DDBJ databases">
        <title>Tropical sea cucumber genome reveals ecological adaptation and Cuvierian tubules defense mechanism.</title>
        <authorList>
            <person name="Chen T."/>
        </authorList>
    </citation>
    <scope>NUCLEOTIDE SEQUENCE</scope>
    <source>
        <strain evidence="8">Nanhai2018</strain>
        <tissue evidence="8">Muscle</tissue>
    </source>
</reference>
<feature type="domain" description="Ribosomal protein/NADH dehydrogenase" evidence="7">
    <location>
        <begin position="36"/>
        <end position="110"/>
    </location>
</feature>
<protein>
    <recommendedName>
        <fullName evidence="6">Large ribosomal subunit protein mL43</fullName>
    </recommendedName>
</protein>
<comment type="caution">
    <text evidence="8">The sequence shown here is derived from an EMBL/GenBank/DDBJ whole genome shotgun (WGS) entry which is preliminary data.</text>
</comment>
<evidence type="ECO:0000256" key="5">
    <source>
        <dbReference type="ARBA" id="ARBA00023274"/>
    </source>
</evidence>
<dbReference type="Pfam" id="PF05047">
    <property type="entry name" value="L51_S25_CI-B8"/>
    <property type="match status" value="1"/>
</dbReference>
<evidence type="ECO:0000256" key="6">
    <source>
        <dbReference type="ARBA" id="ARBA00035188"/>
    </source>
</evidence>
<dbReference type="PANTHER" id="PTHR21396:SF2">
    <property type="entry name" value="LARGE RIBOSOMAL SUBUNIT PROTEIN ML43"/>
    <property type="match status" value="1"/>
</dbReference>
<dbReference type="AlphaFoldDB" id="A0A9Q0YNQ9"/>
<dbReference type="InterPro" id="IPR039927">
    <property type="entry name" value="Ribosomal_mL43"/>
</dbReference>
<keyword evidence="5" id="KW-0687">Ribonucleoprotein</keyword>
<evidence type="ECO:0000313" key="8">
    <source>
        <dbReference type="EMBL" id="KAJ8025807.1"/>
    </source>
</evidence>
<keyword evidence="3 8" id="KW-0689">Ribosomal protein</keyword>
<dbReference type="OrthoDB" id="88at2759"/>
<sequence>MGSTKKLSMSFLNSVLHNGVGRYVCQLQRLTLQFCKKHQFSRGMRDFIEENVVDFAHRNPQIVLYVTPHTKYQSPKIIAEYLNGKVNSVDVAKKEREEIAEIVDLLRTQSGQEILKTVKPWRSQSPSTQGIWHPFMHKPQELNLETFPSDKATFRGPYRPYEVLKNLSPELQEELAQLKARSLEAAQKERLEADS</sequence>
<evidence type="ECO:0000259" key="7">
    <source>
        <dbReference type="SMART" id="SM00916"/>
    </source>
</evidence>
<dbReference type="InterPro" id="IPR036249">
    <property type="entry name" value="Thioredoxin-like_sf"/>
</dbReference>
<comment type="subcellular location">
    <subcellularLocation>
        <location evidence="1">Mitochondrion</location>
    </subcellularLocation>
</comment>
<dbReference type="GO" id="GO:0003735">
    <property type="term" value="F:structural constituent of ribosome"/>
    <property type="evidence" value="ECO:0007669"/>
    <property type="project" value="InterPro"/>
</dbReference>
<dbReference type="SUPFAM" id="SSF52833">
    <property type="entry name" value="Thioredoxin-like"/>
    <property type="match status" value="1"/>
</dbReference>
<dbReference type="GO" id="GO:0005762">
    <property type="term" value="C:mitochondrial large ribosomal subunit"/>
    <property type="evidence" value="ECO:0007669"/>
    <property type="project" value="TreeGrafter"/>
</dbReference>
<evidence type="ECO:0000256" key="1">
    <source>
        <dbReference type="ARBA" id="ARBA00004173"/>
    </source>
</evidence>
<keyword evidence="9" id="KW-1185">Reference proteome</keyword>
<comment type="similarity">
    <text evidence="2">Belongs to the mitochondrion-specific ribosomal protein mL43 family.</text>
</comment>
<proteinExistence type="inferred from homology"/>
<dbReference type="GO" id="GO:0032543">
    <property type="term" value="P:mitochondrial translation"/>
    <property type="evidence" value="ECO:0007669"/>
    <property type="project" value="InterPro"/>
</dbReference>
<evidence type="ECO:0000256" key="4">
    <source>
        <dbReference type="ARBA" id="ARBA00023128"/>
    </source>
</evidence>
<gene>
    <name evidence="8" type="ORF">HOLleu_33465</name>
</gene>
<dbReference type="PANTHER" id="PTHR21396">
    <property type="entry name" value="39S RIBOSOMAL PROTEIN L43"/>
    <property type="match status" value="1"/>
</dbReference>
<accession>A0A9Q0YNQ9</accession>
<dbReference type="SMART" id="SM00916">
    <property type="entry name" value="L51_S25_CI-B8"/>
    <property type="match status" value="1"/>
</dbReference>